<dbReference type="EMBL" id="CP020919">
    <property type="protein sequence ID" value="AWG24359.1"/>
    <property type="molecule type" value="Genomic_DNA"/>
</dbReference>
<evidence type="ECO:0000256" key="4">
    <source>
        <dbReference type="RuleBase" id="RU003495"/>
    </source>
</evidence>
<organism evidence="6 7">
    <name type="scientific">Flavobacterium kingsejongi</name>
    <dbReference type="NCBI Taxonomy" id="1678728"/>
    <lineage>
        <taxon>Bacteria</taxon>
        <taxon>Pseudomonadati</taxon>
        <taxon>Bacteroidota</taxon>
        <taxon>Flavobacteriia</taxon>
        <taxon>Flavobacteriales</taxon>
        <taxon>Flavobacteriaceae</taxon>
        <taxon>Flavobacterium</taxon>
    </lineage>
</organism>
<dbReference type="CDD" id="cd22268">
    <property type="entry name" value="DPBB_RlpA-like"/>
    <property type="match status" value="1"/>
</dbReference>
<dbReference type="GO" id="GO:0071555">
    <property type="term" value="P:cell wall organization"/>
    <property type="evidence" value="ECO:0007669"/>
    <property type="project" value="UniProtKB-KW"/>
</dbReference>
<evidence type="ECO:0000256" key="3">
    <source>
        <dbReference type="HAMAP-Rule" id="MF_02071"/>
    </source>
</evidence>
<evidence type="ECO:0000256" key="1">
    <source>
        <dbReference type="ARBA" id="ARBA00023239"/>
    </source>
</evidence>
<evidence type="ECO:0000313" key="6">
    <source>
        <dbReference type="EMBL" id="AWG24359.1"/>
    </source>
</evidence>
<dbReference type="SUPFAM" id="SSF50685">
    <property type="entry name" value="Barwin-like endoglucanases"/>
    <property type="match status" value="1"/>
</dbReference>
<dbReference type="InterPro" id="IPR009009">
    <property type="entry name" value="RlpA-like_DPBB"/>
</dbReference>
<dbReference type="HAMAP" id="MF_02071">
    <property type="entry name" value="RlpA"/>
    <property type="match status" value="1"/>
</dbReference>
<proteinExistence type="inferred from homology"/>
<evidence type="ECO:0000256" key="2">
    <source>
        <dbReference type="ARBA" id="ARBA00023316"/>
    </source>
</evidence>
<dbReference type="PANTHER" id="PTHR34183">
    <property type="entry name" value="ENDOLYTIC PEPTIDOGLYCAN TRANSGLYCOSYLASE RLPA"/>
    <property type="match status" value="1"/>
</dbReference>
<dbReference type="EC" id="4.2.2.-" evidence="3"/>
<protein>
    <recommendedName>
        <fullName evidence="3">Probable endolytic peptidoglycan transglycosylase RlpA</fullName>
        <ecNumber evidence="3">4.2.2.-</ecNumber>
    </recommendedName>
</protein>
<evidence type="ECO:0000313" key="7">
    <source>
        <dbReference type="Proteomes" id="UP000244677"/>
    </source>
</evidence>
<dbReference type="GO" id="GO:0008932">
    <property type="term" value="F:lytic endotransglycosylase activity"/>
    <property type="evidence" value="ECO:0007669"/>
    <property type="project" value="UniProtKB-UniRule"/>
</dbReference>
<dbReference type="Proteomes" id="UP000244677">
    <property type="component" value="Chromosome"/>
</dbReference>
<dbReference type="InterPro" id="IPR012997">
    <property type="entry name" value="RplA"/>
</dbReference>
<dbReference type="PANTHER" id="PTHR34183:SF1">
    <property type="entry name" value="ENDOLYTIC PEPTIDOGLYCAN TRANSGLYCOSYLASE RLPA"/>
    <property type="match status" value="1"/>
</dbReference>
<dbReference type="KEGG" id="fki:FK004_03495"/>
<dbReference type="NCBIfam" id="TIGR00413">
    <property type="entry name" value="rlpA"/>
    <property type="match status" value="1"/>
</dbReference>
<comment type="function">
    <text evidence="3">Lytic transglycosylase with a strong preference for naked glycan strands that lack stem peptides.</text>
</comment>
<dbReference type="Gene3D" id="2.40.40.10">
    <property type="entry name" value="RlpA-like domain"/>
    <property type="match status" value="1"/>
</dbReference>
<name>A0A2S1LKY7_9FLAO</name>
<evidence type="ECO:0000259" key="5">
    <source>
        <dbReference type="Pfam" id="PF03330"/>
    </source>
</evidence>
<dbReference type="AlphaFoldDB" id="A0A2S1LKY7"/>
<gene>
    <name evidence="3" type="primary">rlpA</name>
    <name evidence="6" type="ORF">FK004_03495</name>
</gene>
<comment type="similarity">
    <text evidence="3 4">Belongs to the RlpA family.</text>
</comment>
<feature type="domain" description="RlpA-like protein double-psi beta-barrel" evidence="5">
    <location>
        <begin position="30"/>
        <end position="117"/>
    </location>
</feature>
<dbReference type="OrthoDB" id="9779128at2"/>
<keyword evidence="7" id="KW-1185">Reference proteome</keyword>
<keyword evidence="6" id="KW-0449">Lipoprotein</keyword>
<dbReference type="InterPro" id="IPR034718">
    <property type="entry name" value="RlpA"/>
</dbReference>
<dbReference type="GO" id="GO:0000270">
    <property type="term" value="P:peptidoglycan metabolic process"/>
    <property type="evidence" value="ECO:0007669"/>
    <property type="project" value="UniProtKB-UniRule"/>
</dbReference>
<keyword evidence="2 3" id="KW-0961">Cell wall biogenesis/degradation</keyword>
<dbReference type="Pfam" id="PF03330">
    <property type="entry name" value="DPBB_1"/>
    <property type="match status" value="1"/>
</dbReference>
<dbReference type="InterPro" id="IPR036908">
    <property type="entry name" value="RlpA-like_sf"/>
</dbReference>
<accession>A0A2S1LKY7</accession>
<dbReference type="RefSeq" id="WP_108736005.1">
    <property type="nucleotide sequence ID" value="NZ_CP020919.1"/>
</dbReference>
<reference evidence="6 7" key="1">
    <citation type="submission" date="2017-04" db="EMBL/GenBank/DDBJ databases">
        <title>Complete genome sequence of Flavobacterium kingsejong AJ004.</title>
        <authorList>
            <person name="Lee P.C."/>
        </authorList>
    </citation>
    <scope>NUCLEOTIDE SEQUENCE [LARGE SCALE GENOMIC DNA]</scope>
    <source>
        <strain evidence="6 7">AJ004</strain>
    </source>
</reference>
<keyword evidence="1 3" id="KW-0456">Lyase</keyword>
<sequence>MRKDTIPADSLQTDSIVIAGKQSFHLFKKNAHASYYADRLHGKRTASGKKYDREKFTAAHKKFPFGTKLKITNLANSSTVIVVVNDRGPFTKGRDIDLSKAAFKQINNGSTRGPLRVKIEVVKAL</sequence>